<dbReference type="EMBL" id="VSSQ01000665">
    <property type="protein sequence ID" value="MPL99411.1"/>
    <property type="molecule type" value="Genomic_DNA"/>
</dbReference>
<dbReference type="AlphaFoldDB" id="A0A644W6Q7"/>
<proteinExistence type="predicted"/>
<reference evidence="2" key="1">
    <citation type="submission" date="2019-08" db="EMBL/GenBank/DDBJ databases">
        <authorList>
            <person name="Kucharzyk K."/>
            <person name="Murdoch R.W."/>
            <person name="Higgins S."/>
            <person name="Loffler F."/>
        </authorList>
    </citation>
    <scope>NUCLEOTIDE SEQUENCE</scope>
</reference>
<organism evidence="2">
    <name type="scientific">bioreactor metagenome</name>
    <dbReference type="NCBI Taxonomy" id="1076179"/>
    <lineage>
        <taxon>unclassified sequences</taxon>
        <taxon>metagenomes</taxon>
        <taxon>ecological metagenomes</taxon>
    </lineage>
</organism>
<dbReference type="Pfam" id="PF00665">
    <property type="entry name" value="rve"/>
    <property type="match status" value="1"/>
</dbReference>
<dbReference type="Gene3D" id="3.30.420.10">
    <property type="entry name" value="Ribonuclease H-like superfamily/Ribonuclease H"/>
    <property type="match status" value="1"/>
</dbReference>
<dbReference type="InterPro" id="IPR012337">
    <property type="entry name" value="RNaseH-like_sf"/>
</dbReference>
<dbReference type="GO" id="GO:0003676">
    <property type="term" value="F:nucleic acid binding"/>
    <property type="evidence" value="ECO:0007669"/>
    <property type="project" value="InterPro"/>
</dbReference>
<accession>A0A644W6Q7</accession>
<protein>
    <recommendedName>
        <fullName evidence="1">Integrase catalytic domain-containing protein</fullName>
    </recommendedName>
</protein>
<dbReference type="PANTHER" id="PTHR35004">
    <property type="entry name" value="TRANSPOSASE RV3428C-RELATED"/>
    <property type="match status" value="1"/>
</dbReference>
<sequence>MDAKTKSLIIMYYEIHRLHDIEDFSIQRIADFFVLDFRTVKKYLDMSESEFEDYMEKKGVKACLLDPYKEFIIRYLKKYEDTPSAVMHDRLKEHFAAFPKVDPKTVYNYVMSIRNEFNIPKISGSERQYSAVPDLPPGEQAQVDFGEKKLRTSTGIWVKVYFFIMLLCYSRQKFVVFRDTPFTSQSAVDAHEKAFEFFKGIPKEIVYDQDSVFLHRENKGDYIMTDVFDRYQASRPFKVVFCRPGDPESKGKVENTVKYVKQNFLFQRTYINNEILNDQALSWLNRTGNAMVHNTTRKVPQEQWTLERPYLQTWLPLFCVAKECGYKVLKTNTVKYHGNSYSLPFGTYRNDETRVFLAESENNLVIKDDKGVIIASHLIPAGVGNNVVNNNHRRNTSIKLDELRDKVREFFLSSPDIDAFIESINRLYPRYVRDQLSTVLLWAERSGRQGSEVALEFCVRNSLFSANDFKSILEGQGADKKRSATNPQIKPLGDAKTQLIVNIEPEKSDINDYESIFNKSIYINEPIYTAN</sequence>
<dbReference type="InterPro" id="IPR036397">
    <property type="entry name" value="RNaseH_sf"/>
</dbReference>
<evidence type="ECO:0000313" key="2">
    <source>
        <dbReference type="EMBL" id="MPL99411.1"/>
    </source>
</evidence>
<name>A0A644W6Q7_9ZZZZ</name>
<feature type="domain" description="Integrase catalytic" evidence="1">
    <location>
        <begin position="132"/>
        <end position="308"/>
    </location>
</feature>
<dbReference type="GO" id="GO:0015074">
    <property type="term" value="P:DNA integration"/>
    <property type="evidence" value="ECO:0007669"/>
    <property type="project" value="InterPro"/>
</dbReference>
<dbReference type="SUPFAM" id="SSF53098">
    <property type="entry name" value="Ribonuclease H-like"/>
    <property type="match status" value="1"/>
</dbReference>
<comment type="caution">
    <text evidence="2">The sequence shown here is derived from an EMBL/GenBank/DDBJ whole genome shotgun (WGS) entry which is preliminary data.</text>
</comment>
<gene>
    <name evidence="2" type="ORF">SDC9_45629</name>
</gene>
<dbReference type="InterPro" id="IPR001584">
    <property type="entry name" value="Integrase_cat-core"/>
</dbReference>
<evidence type="ECO:0000259" key="1">
    <source>
        <dbReference type="PROSITE" id="PS50994"/>
    </source>
</evidence>
<dbReference type="PROSITE" id="PS50994">
    <property type="entry name" value="INTEGRASE"/>
    <property type="match status" value="1"/>
</dbReference>
<dbReference type="NCBIfam" id="NF033546">
    <property type="entry name" value="transpos_IS21"/>
    <property type="match status" value="1"/>
</dbReference>